<dbReference type="GO" id="GO:0003677">
    <property type="term" value="F:DNA binding"/>
    <property type="evidence" value="ECO:0007669"/>
    <property type="project" value="InterPro"/>
</dbReference>
<dbReference type="InterPro" id="IPR051642">
    <property type="entry name" value="SWI6-like"/>
</dbReference>
<dbReference type="InterPro" id="IPR036887">
    <property type="entry name" value="HTH_APSES_sf"/>
</dbReference>
<evidence type="ECO:0000256" key="1">
    <source>
        <dbReference type="SAM" id="MobiDB-lite"/>
    </source>
</evidence>
<dbReference type="OrthoDB" id="5562739at2759"/>
<dbReference type="GO" id="GO:0030907">
    <property type="term" value="C:MBF transcription complex"/>
    <property type="evidence" value="ECO:0007669"/>
    <property type="project" value="TreeGrafter"/>
</dbReference>
<dbReference type="AlphaFoldDB" id="A0A0A1TDI4"/>
<dbReference type="HOGENOM" id="CLU_027582_4_0_1"/>
<organism evidence="3 4">
    <name type="scientific">[Torrubiella] hemipterigena</name>
    <dbReference type="NCBI Taxonomy" id="1531966"/>
    <lineage>
        <taxon>Eukaryota</taxon>
        <taxon>Fungi</taxon>
        <taxon>Dikarya</taxon>
        <taxon>Ascomycota</taxon>
        <taxon>Pezizomycotina</taxon>
        <taxon>Sordariomycetes</taxon>
        <taxon>Hypocreomycetidae</taxon>
        <taxon>Hypocreales</taxon>
        <taxon>Clavicipitaceae</taxon>
        <taxon>Clavicipitaceae incertae sedis</taxon>
        <taxon>'Torrubiella' clade</taxon>
    </lineage>
</organism>
<evidence type="ECO:0000313" key="4">
    <source>
        <dbReference type="Proteomes" id="UP000039046"/>
    </source>
</evidence>
<accession>A0A0A1TDI4</accession>
<feature type="domain" description="HTH APSES-type" evidence="2">
    <location>
        <begin position="110"/>
        <end position="228"/>
    </location>
</feature>
<feature type="region of interest" description="Disordered" evidence="1">
    <location>
        <begin position="1"/>
        <end position="21"/>
    </location>
</feature>
<gene>
    <name evidence="3" type="ORF">VHEMI03476</name>
</gene>
<dbReference type="PANTHER" id="PTHR43828">
    <property type="entry name" value="ASPARAGINASE"/>
    <property type="match status" value="1"/>
</dbReference>
<protein>
    <recommendedName>
        <fullName evidence="2">HTH APSES-type domain-containing protein</fullName>
    </recommendedName>
</protein>
<sequence length="430" mass="48335">MLPIHALLNPAPPSPSQLSPNSIARHLVEDRSLPLSNRPLSCQGVSPQFGRATAFAPRELDRSKPNGPINYRPFEDVDEHSAQEIAKFSIGTFRNIANVCEHIPYNSAKKDFFEKTGRESIEVFRYEFCVPGGHTTYTVMWDYNVGLVRMTPFFKCLGYSKTKPSQMLDRNPGLRDISPSVTGGSVSAQGYWMPFRCARAICATFCYPIAGALIPIFGQSFPHDCIKPNSPRFRDMRIDPKIIEYATLEAVQSRRNELGRLNRLQGSCKSPPRPRLPSIATLNTSMPPNVPHHRVSSMQRGSWNPINTRTCPGDASSGANLPRTMSIVTPRRRPLVEERPNMNLRDLGPPLRSLNHPNSHNPSPQAADRQNGYDSSLAKRRRTGFQVPHLSRNPRGDENSIYQREQSRREDMSVASALMGLQTNRKDIHR</sequence>
<dbReference type="PROSITE" id="PS51299">
    <property type="entry name" value="HTH_APSES"/>
    <property type="match status" value="1"/>
</dbReference>
<dbReference type="PANTHER" id="PTHR43828:SF5">
    <property type="entry name" value="TRANSCRIPTIONAL REPRESSOR XBP1"/>
    <property type="match status" value="1"/>
</dbReference>
<name>A0A0A1TDI4_9HYPO</name>
<feature type="region of interest" description="Disordered" evidence="1">
    <location>
        <begin position="307"/>
        <end position="430"/>
    </location>
</feature>
<dbReference type="GO" id="GO:0033309">
    <property type="term" value="C:SBF transcription complex"/>
    <property type="evidence" value="ECO:0007669"/>
    <property type="project" value="TreeGrafter"/>
</dbReference>
<proteinExistence type="predicted"/>
<feature type="region of interest" description="Disordered" evidence="1">
    <location>
        <begin position="280"/>
        <end position="299"/>
    </location>
</feature>
<dbReference type="EMBL" id="CDHN01000002">
    <property type="protein sequence ID" value="CEJ84449.1"/>
    <property type="molecule type" value="Genomic_DNA"/>
</dbReference>
<dbReference type="Gene3D" id="3.10.260.10">
    <property type="entry name" value="Transcription regulator HTH, APSES-type DNA-binding domain"/>
    <property type="match status" value="1"/>
</dbReference>
<evidence type="ECO:0000259" key="2">
    <source>
        <dbReference type="PROSITE" id="PS51299"/>
    </source>
</evidence>
<dbReference type="STRING" id="1531966.A0A0A1TDI4"/>
<dbReference type="Proteomes" id="UP000039046">
    <property type="component" value="Unassembled WGS sequence"/>
</dbReference>
<keyword evidence="4" id="KW-1185">Reference proteome</keyword>
<evidence type="ECO:0000313" key="3">
    <source>
        <dbReference type="EMBL" id="CEJ84449.1"/>
    </source>
</evidence>
<reference evidence="3 4" key="1">
    <citation type="journal article" date="2015" name="Genome Announc.">
        <title>Draft Genome Sequence and Gene Annotation of the Entomopathogenic Fungus Verticillium hemipterigenum.</title>
        <authorList>
            <person name="Horn F."/>
            <person name="Habel A."/>
            <person name="Scharf D.H."/>
            <person name="Dworschak J."/>
            <person name="Brakhage A.A."/>
            <person name="Guthke R."/>
            <person name="Hertweck C."/>
            <person name="Linde J."/>
        </authorList>
    </citation>
    <scope>NUCLEOTIDE SEQUENCE [LARGE SCALE GENOMIC DNA]</scope>
</reference>
<dbReference type="InterPro" id="IPR003163">
    <property type="entry name" value="Tscrpt_reg_HTH_APSES-type"/>
</dbReference>
<dbReference type="GO" id="GO:0000981">
    <property type="term" value="F:DNA-binding transcription factor activity, RNA polymerase II-specific"/>
    <property type="evidence" value="ECO:0007669"/>
    <property type="project" value="UniProtKB-ARBA"/>
</dbReference>
<feature type="compositionally biased region" description="Polar residues" evidence="1">
    <location>
        <begin position="355"/>
        <end position="364"/>
    </location>
</feature>
<dbReference type="SUPFAM" id="SSF54616">
    <property type="entry name" value="DNA-binding domain of Mlu1-box binding protein MBP1"/>
    <property type="match status" value="1"/>
</dbReference>